<feature type="transmembrane region" description="Helical" evidence="7">
    <location>
        <begin position="241"/>
        <end position="261"/>
    </location>
</feature>
<comment type="caution">
    <text evidence="8">The sequence shown here is derived from an EMBL/GenBank/DDBJ whole genome shotgun (WGS) entry which is preliminary data.</text>
</comment>
<evidence type="ECO:0000256" key="2">
    <source>
        <dbReference type="ARBA" id="ARBA00022448"/>
    </source>
</evidence>
<accession>A0A6A0BCJ8</accession>
<dbReference type="GO" id="GO:0055085">
    <property type="term" value="P:transmembrane transport"/>
    <property type="evidence" value="ECO:0007669"/>
    <property type="project" value="InterPro"/>
</dbReference>
<evidence type="ECO:0000256" key="4">
    <source>
        <dbReference type="ARBA" id="ARBA00022692"/>
    </source>
</evidence>
<dbReference type="PANTHER" id="PTHR36838">
    <property type="entry name" value="AUXIN EFFLUX CARRIER FAMILY PROTEIN"/>
    <property type="match status" value="1"/>
</dbReference>
<evidence type="ECO:0000256" key="5">
    <source>
        <dbReference type="ARBA" id="ARBA00022989"/>
    </source>
</evidence>
<feature type="transmembrane region" description="Helical" evidence="7">
    <location>
        <begin position="273"/>
        <end position="296"/>
    </location>
</feature>
<dbReference type="RefSeq" id="WP_172207918.1">
    <property type="nucleotide sequence ID" value="NZ_BLLI01000012.1"/>
</dbReference>
<feature type="transmembrane region" description="Helical" evidence="7">
    <location>
        <begin position="302"/>
        <end position="327"/>
    </location>
</feature>
<evidence type="ECO:0000256" key="7">
    <source>
        <dbReference type="SAM" id="Phobius"/>
    </source>
</evidence>
<evidence type="ECO:0000313" key="9">
    <source>
        <dbReference type="Proteomes" id="UP000480303"/>
    </source>
</evidence>
<feature type="transmembrane region" description="Helical" evidence="7">
    <location>
        <begin position="136"/>
        <end position="153"/>
    </location>
</feature>
<protein>
    <submittedName>
        <fullName evidence="8">Malate permease</fullName>
    </submittedName>
</protein>
<organism evidence="8 9">
    <name type="scientific">Pseudolactococcus hodotermopsidis</name>
    <dbReference type="NCBI Taxonomy" id="2709157"/>
    <lineage>
        <taxon>Bacteria</taxon>
        <taxon>Bacillati</taxon>
        <taxon>Bacillota</taxon>
        <taxon>Bacilli</taxon>
        <taxon>Lactobacillales</taxon>
        <taxon>Streptococcaceae</taxon>
        <taxon>Pseudolactococcus</taxon>
    </lineage>
</organism>
<dbReference type="Proteomes" id="UP000480303">
    <property type="component" value="Unassembled WGS sequence"/>
</dbReference>
<sequence>MNFGDIIKTTLTDMNIISAITSTVFIILLGFFCRKRGIFNDHTAKILSNVVLTVSLPCLAFNAFMQDINPESLKESMNVLIWGLLVYVILILVSKPIFMKFKGDDQTTLRVLTVFGSTTFFGIPIATAVYGPQFGVTIALLASVFNIGYRVFLYSYGYIKMSGLKMEAKNVKSMFLNPIVLATFAGLLIWIFQKSLPQVDVTVAVPKAVENGKIVNEMVVKQFAFLRIDQTAPWLFKPLTYLAPLASPLAWLAIGATLGEVSFTKAATDKVSWFYTLVKVIGVPALNIAILAILTATNILPISFAALATIVIMMATPTATVAAAYAISFDKDALLASNASLLSTLGAVVMMPVWIIVLEVINKMGIFN</sequence>
<keyword evidence="3" id="KW-1003">Cell membrane</keyword>
<dbReference type="GO" id="GO:0016020">
    <property type="term" value="C:membrane"/>
    <property type="evidence" value="ECO:0007669"/>
    <property type="project" value="UniProtKB-SubCell"/>
</dbReference>
<feature type="transmembrane region" description="Helical" evidence="7">
    <location>
        <begin position="339"/>
        <end position="361"/>
    </location>
</feature>
<keyword evidence="2" id="KW-0813">Transport</keyword>
<proteinExistence type="predicted"/>
<feature type="transmembrane region" description="Helical" evidence="7">
    <location>
        <begin position="46"/>
        <end position="65"/>
    </location>
</feature>
<feature type="transmembrane region" description="Helical" evidence="7">
    <location>
        <begin position="174"/>
        <end position="192"/>
    </location>
</feature>
<feature type="transmembrane region" description="Helical" evidence="7">
    <location>
        <begin position="77"/>
        <end position="97"/>
    </location>
</feature>
<dbReference type="PANTHER" id="PTHR36838:SF1">
    <property type="entry name" value="SLR1864 PROTEIN"/>
    <property type="match status" value="1"/>
</dbReference>
<evidence type="ECO:0000256" key="1">
    <source>
        <dbReference type="ARBA" id="ARBA00004141"/>
    </source>
</evidence>
<dbReference type="EMBL" id="BLLI01000012">
    <property type="protein sequence ID" value="GFH42088.1"/>
    <property type="molecule type" value="Genomic_DNA"/>
</dbReference>
<keyword evidence="9" id="KW-1185">Reference proteome</keyword>
<keyword evidence="5 7" id="KW-1133">Transmembrane helix</keyword>
<evidence type="ECO:0000256" key="6">
    <source>
        <dbReference type="ARBA" id="ARBA00023136"/>
    </source>
</evidence>
<dbReference type="AlphaFoldDB" id="A0A6A0BCJ8"/>
<gene>
    <name evidence="8" type="ORF">Hs30E_06390</name>
</gene>
<dbReference type="InterPro" id="IPR004776">
    <property type="entry name" value="Mem_transp_PIN-like"/>
</dbReference>
<keyword evidence="6 7" id="KW-0472">Membrane</keyword>
<evidence type="ECO:0000313" key="8">
    <source>
        <dbReference type="EMBL" id="GFH42088.1"/>
    </source>
</evidence>
<dbReference type="Pfam" id="PF03547">
    <property type="entry name" value="Mem_trans"/>
    <property type="match status" value="2"/>
</dbReference>
<name>A0A6A0BCJ8_9LACT</name>
<evidence type="ECO:0000256" key="3">
    <source>
        <dbReference type="ARBA" id="ARBA00022475"/>
    </source>
</evidence>
<comment type="subcellular location">
    <subcellularLocation>
        <location evidence="1">Membrane</location>
        <topology evidence="1">Multi-pass membrane protein</topology>
    </subcellularLocation>
</comment>
<feature type="transmembrane region" description="Helical" evidence="7">
    <location>
        <begin position="109"/>
        <end position="130"/>
    </location>
</feature>
<reference evidence="8 9" key="1">
    <citation type="submission" date="2020-02" db="EMBL/GenBank/DDBJ databases">
        <title>Draft genome sequence of Lactococcus sp. Hs30E4-3.</title>
        <authorList>
            <person name="Noda S."/>
            <person name="Yuki M."/>
            <person name="Ohkuma M."/>
        </authorList>
    </citation>
    <scope>NUCLEOTIDE SEQUENCE [LARGE SCALE GENOMIC DNA]</scope>
    <source>
        <strain evidence="8 9">Hs30E4-3</strain>
    </source>
</reference>
<keyword evidence="4 7" id="KW-0812">Transmembrane</keyword>
<feature type="transmembrane region" description="Helical" evidence="7">
    <location>
        <begin position="16"/>
        <end position="34"/>
    </location>
</feature>